<keyword evidence="3" id="KW-1185">Reference proteome</keyword>
<protein>
    <submittedName>
        <fullName evidence="2">Uncharacterized protein</fullName>
    </submittedName>
</protein>
<feature type="region of interest" description="Disordered" evidence="1">
    <location>
        <begin position="1"/>
        <end position="26"/>
    </location>
</feature>
<sequence>MDGRTRSTTTGAGRCTVRGHSAASAGSRWMGQKVPLALGFEECSGAGAVLRGAGGPSIFTASPVRILSRLPPR</sequence>
<evidence type="ECO:0000256" key="1">
    <source>
        <dbReference type="SAM" id="MobiDB-lite"/>
    </source>
</evidence>
<proteinExistence type="predicted"/>
<evidence type="ECO:0000313" key="3">
    <source>
        <dbReference type="Proteomes" id="UP000287144"/>
    </source>
</evidence>
<dbReference type="Proteomes" id="UP000287144">
    <property type="component" value="Unassembled WGS sequence"/>
</dbReference>
<gene>
    <name evidence="2" type="ORF">CEP52_000242</name>
</gene>
<accession>A0A428UQ53</accession>
<feature type="compositionally biased region" description="Low complexity" evidence="1">
    <location>
        <begin position="1"/>
        <end position="16"/>
    </location>
</feature>
<comment type="caution">
    <text evidence="2">The sequence shown here is derived from an EMBL/GenBank/DDBJ whole genome shotgun (WGS) entry which is preliminary data.</text>
</comment>
<dbReference type="EMBL" id="NKCK01000001">
    <property type="protein sequence ID" value="RSM16396.1"/>
    <property type="molecule type" value="Genomic_DNA"/>
</dbReference>
<evidence type="ECO:0000313" key="2">
    <source>
        <dbReference type="EMBL" id="RSM16396.1"/>
    </source>
</evidence>
<reference evidence="2 3" key="1">
    <citation type="submission" date="2017-06" db="EMBL/GenBank/DDBJ databases">
        <title>Comparative genomic analysis of Ambrosia Fusariam Clade fungi.</title>
        <authorList>
            <person name="Stajich J.E."/>
            <person name="Carrillo J."/>
            <person name="Kijimoto T."/>
            <person name="Eskalen A."/>
            <person name="O'Donnell K."/>
            <person name="Kasson M."/>
        </authorList>
    </citation>
    <scope>NUCLEOTIDE SEQUENCE [LARGE SCALE GENOMIC DNA]</scope>
    <source>
        <strain evidence="2 3">NRRL62579</strain>
    </source>
</reference>
<organism evidence="2 3">
    <name type="scientific">Fusarium oligoseptatum</name>
    <dbReference type="NCBI Taxonomy" id="2604345"/>
    <lineage>
        <taxon>Eukaryota</taxon>
        <taxon>Fungi</taxon>
        <taxon>Dikarya</taxon>
        <taxon>Ascomycota</taxon>
        <taxon>Pezizomycotina</taxon>
        <taxon>Sordariomycetes</taxon>
        <taxon>Hypocreomycetidae</taxon>
        <taxon>Hypocreales</taxon>
        <taxon>Nectriaceae</taxon>
        <taxon>Fusarium</taxon>
        <taxon>Fusarium solani species complex</taxon>
    </lineage>
</organism>
<dbReference type="AlphaFoldDB" id="A0A428UQ53"/>
<name>A0A428UQ53_9HYPO</name>